<sequence>MKLFPFIIFRSLILLLLLATQSVQAATDKPLKIVSSAWPPYVEKEAPGKGAAMDLVSRILKRAGYDTEVLIESWPRSLQGSKIGIYDVVATAWYTEERNRELQFSDPYYENVIRFLKRKKDPLRFRSYDDLRNLIVGVATGYAYGEEFERAQGFLKIAKNHVIQNLLLLQQGRIDLTLGDEWVLRHQLTQYFPSAVDEFEFMGRPVSRRGLHIAVSRTRPDHKEIIAAFNKSLAAMKADGSMEKLLNKYRAELVHLGTVLHKP</sequence>
<gene>
    <name evidence="3" type="ORF">MNBD_GAMMA25-338</name>
</gene>
<name>A0A3B1AK06_9ZZZZ</name>
<feature type="domain" description="Solute-binding protein family 3/N-terminal" evidence="2">
    <location>
        <begin position="30"/>
        <end position="253"/>
    </location>
</feature>
<organism evidence="3">
    <name type="scientific">hydrothermal vent metagenome</name>
    <dbReference type="NCBI Taxonomy" id="652676"/>
    <lineage>
        <taxon>unclassified sequences</taxon>
        <taxon>metagenomes</taxon>
        <taxon>ecological metagenomes</taxon>
    </lineage>
</organism>
<dbReference type="AlphaFoldDB" id="A0A3B1AK06"/>
<reference evidence="3" key="1">
    <citation type="submission" date="2018-06" db="EMBL/GenBank/DDBJ databases">
        <authorList>
            <person name="Zhirakovskaya E."/>
        </authorList>
    </citation>
    <scope>NUCLEOTIDE SEQUENCE</scope>
</reference>
<keyword evidence="1" id="KW-0732">Signal</keyword>
<evidence type="ECO:0000256" key="1">
    <source>
        <dbReference type="ARBA" id="ARBA00022729"/>
    </source>
</evidence>
<accession>A0A3B1AK06</accession>
<dbReference type="SUPFAM" id="SSF53850">
    <property type="entry name" value="Periplasmic binding protein-like II"/>
    <property type="match status" value="1"/>
</dbReference>
<dbReference type="SMART" id="SM00062">
    <property type="entry name" value="PBPb"/>
    <property type="match status" value="1"/>
</dbReference>
<proteinExistence type="predicted"/>
<evidence type="ECO:0000259" key="2">
    <source>
        <dbReference type="SMART" id="SM00062"/>
    </source>
</evidence>
<protein>
    <recommendedName>
        <fullName evidence="2">Solute-binding protein family 3/N-terminal domain-containing protein</fullName>
    </recommendedName>
</protein>
<evidence type="ECO:0000313" key="3">
    <source>
        <dbReference type="EMBL" id="VAX06179.1"/>
    </source>
</evidence>
<dbReference type="InterPro" id="IPR001638">
    <property type="entry name" value="Solute-binding_3/MltF_N"/>
</dbReference>
<dbReference type="CDD" id="cd13530">
    <property type="entry name" value="PBP2_peptides_like"/>
    <property type="match status" value="1"/>
</dbReference>
<dbReference type="EMBL" id="UOFY01000006">
    <property type="protein sequence ID" value="VAX06179.1"/>
    <property type="molecule type" value="Genomic_DNA"/>
</dbReference>
<dbReference type="PANTHER" id="PTHR35936:SF25">
    <property type="entry name" value="ABC TRANSPORTER SUBSTRATE-BINDING PROTEIN"/>
    <property type="match status" value="1"/>
</dbReference>
<dbReference type="Pfam" id="PF00497">
    <property type="entry name" value="SBP_bac_3"/>
    <property type="match status" value="1"/>
</dbReference>
<dbReference type="Gene3D" id="3.40.190.10">
    <property type="entry name" value="Periplasmic binding protein-like II"/>
    <property type="match status" value="2"/>
</dbReference>
<dbReference type="PANTHER" id="PTHR35936">
    <property type="entry name" value="MEMBRANE-BOUND LYTIC MUREIN TRANSGLYCOSYLASE F"/>
    <property type="match status" value="1"/>
</dbReference>